<dbReference type="InterPro" id="IPR004299">
    <property type="entry name" value="MBOAT_fam"/>
</dbReference>
<feature type="transmembrane region" description="Helical" evidence="10">
    <location>
        <begin position="135"/>
        <end position="156"/>
    </location>
</feature>
<comment type="similarity">
    <text evidence="2 9">Belongs to the membrane-bound acyltransferase family.</text>
</comment>
<keyword evidence="8 9" id="KW-0012">Acyltransferase</keyword>
<evidence type="ECO:0000313" key="11">
    <source>
        <dbReference type="EMBL" id="BAU18485.1"/>
    </source>
</evidence>
<feature type="transmembrane region" description="Helical" evidence="10">
    <location>
        <begin position="168"/>
        <end position="187"/>
    </location>
</feature>
<dbReference type="GO" id="GO:0005886">
    <property type="term" value="C:plasma membrane"/>
    <property type="evidence" value="ECO:0007669"/>
    <property type="project" value="UniProtKB-SubCell"/>
</dbReference>
<gene>
    <name evidence="11" type="ORF">PIOMA14_I_1977</name>
</gene>
<dbReference type="RefSeq" id="WP_096406959.1">
    <property type="nucleotide sequence ID" value="NZ_AP014597.1"/>
</dbReference>
<feature type="transmembrane region" description="Helical" evidence="10">
    <location>
        <begin position="457"/>
        <end position="477"/>
    </location>
</feature>
<evidence type="ECO:0000256" key="3">
    <source>
        <dbReference type="ARBA" id="ARBA00022475"/>
    </source>
</evidence>
<keyword evidence="4 9" id="KW-0808">Transferase</keyword>
<keyword evidence="5 10" id="KW-0812">Transmembrane</keyword>
<organism evidence="11 12">
    <name type="scientific">Prevotella intermedia</name>
    <dbReference type="NCBI Taxonomy" id="28131"/>
    <lineage>
        <taxon>Bacteria</taxon>
        <taxon>Pseudomonadati</taxon>
        <taxon>Bacteroidota</taxon>
        <taxon>Bacteroidia</taxon>
        <taxon>Bacteroidales</taxon>
        <taxon>Prevotellaceae</taxon>
        <taxon>Prevotella</taxon>
    </lineage>
</organism>
<dbReference type="GO" id="GO:0042121">
    <property type="term" value="P:alginic acid biosynthetic process"/>
    <property type="evidence" value="ECO:0007669"/>
    <property type="project" value="InterPro"/>
</dbReference>
<dbReference type="InterPro" id="IPR051085">
    <property type="entry name" value="MB_O-acyltransferase"/>
</dbReference>
<sequence>MIDLQQTTNALLSFLTTPNKDWSFCTLSFMVAFLVFFAVYLYINRYRKAWLKAYVVLFGLLFAYKANGALMVLLPITTLLSWFLTKKMMRLRRGKPRRIGLSLVILIELLPLLYYKYTNFTLDILNHLLQSNFAPLQLLLPIGISFYTFQAISYTVDVYKERFPKTTGLLEYTFYITFFPLLIAGPITRAKILIPQIDTPQPNNKQLINTGLWLIICGLLKKALVADYLAQYNNWIFADPLAYTGFENLMGVLGFTLQIYCDFSGYSDMAIGIAALMGFQLPNNFNSPYQSLNLTEFWHRWHITLSQWFRDYVYIPLGGNRKGELKTYRNTFITMIVAGLWHGASGMFVLWGFLHGIGLTIHKFFQNRGFSKVHNTIYVKAICWTITFTYISVAWVFFRSQDLSTAFSIIGKITTDLHFVDVQNFINTRLLWIMLLAVSLELHSIRQSDYKWLQQKFISLPWLAKLMIFLLVLQLVINFSQNSVQPFIYTRF</sequence>
<dbReference type="InterPro" id="IPR024194">
    <property type="entry name" value="Ac/AlaTfrase_AlgI/DltB"/>
</dbReference>
<evidence type="ECO:0000256" key="8">
    <source>
        <dbReference type="ARBA" id="ARBA00023315"/>
    </source>
</evidence>
<evidence type="ECO:0000256" key="9">
    <source>
        <dbReference type="PIRNR" id="PIRNR016636"/>
    </source>
</evidence>
<dbReference type="Proteomes" id="UP000217431">
    <property type="component" value="Chromosome I"/>
</dbReference>
<feature type="transmembrane region" description="Helical" evidence="10">
    <location>
        <begin position="377"/>
        <end position="398"/>
    </location>
</feature>
<evidence type="ECO:0000256" key="5">
    <source>
        <dbReference type="ARBA" id="ARBA00022692"/>
    </source>
</evidence>
<keyword evidence="6 10" id="KW-1133">Transmembrane helix</keyword>
<dbReference type="EMBL" id="AP014597">
    <property type="protein sequence ID" value="BAU18485.1"/>
    <property type="molecule type" value="Genomic_DNA"/>
</dbReference>
<dbReference type="PIRSF" id="PIRSF500217">
    <property type="entry name" value="AlgI"/>
    <property type="match status" value="1"/>
</dbReference>
<feature type="transmembrane region" description="Helical" evidence="10">
    <location>
        <begin position="332"/>
        <end position="357"/>
    </location>
</feature>
<dbReference type="PANTHER" id="PTHR13285">
    <property type="entry name" value="ACYLTRANSFERASE"/>
    <property type="match status" value="1"/>
</dbReference>
<keyword evidence="7 9" id="KW-0472">Membrane</keyword>
<protein>
    <submittedName>
        <fullName evidence="11">Alginate O-acetyltransferase</fullName>
    </submittedName>
</protein>
<feature type="transmembrane region" description="Helical" evidence="10">
    <location>
        <begin position="55"/>
        <end position="84"/>
    </location>
</feature>
<evidence type="ECO:0000256" key="7">
    <source>
        <dbReference type="ARBA" id="ARBA00023136"/>
    </source>
</evidence>
<dbReference type="AlphaFoldDB" id="A0A0T7ANB5"/>
<evidence type="ECO:0000256" key="10">
    <source>
        <dbReference type="SAM" id="Phobius"/>
    </source>
</evidence>
<feature type="transmembrane region" description="Helical" evidence="10">
    <location>
        <begin position="21"/>
        <end position="43"/>
    </location>
</feature>
<comment type="subcellular location">
    <subcellularLocation>
        <location evidence="1">Cell membrane</location>
        <topology evidence="1">Multi-pass membrane protein</topology>
    </subcellularLocation>
</comment>
<evidence type="ECO:0000256" key="6">
    <source>
        <dbReference type="ARBA" id="ARBA00022989"/>
    </source>
</evidence>
<dbReference type="GO" id="GO:0016746">
    <property type="term" value="F:acyltransferase activity"/>
    <property type="evidence" value="ECO:0007669"/>
    <property type="project" value="UniProtKB-KW"/>
</dbReference>
<keyword evidence="3 9" id="KW-1003">Cell membrane</keyword>
<feature type="transmembrane region" description="Helical" evidence="10">
    <location>
        <begin position="96"/>
        <end position="115"/>
    </location>
</feature>
<feature type="transmembrane region" description="Helical" evidence="10">
    <location>
        <begin position="426"/>
        <end position="445"/>
    </location>
</feature>
<proteinExistence type="inferred from homology"/>
<reference evidence="11 12" key="1">
    <citation type="journal article" date="2016" name="DNA Res.">
        <title>The complete genome sequencing of Prevotella intermedia strain OMA14 and a subsequent fine-scale, intra-species genomic comparison reveal an unusual amplification of conjugative and mobile transposons and identify a novel Prevotella-lineage-specific repeat.</title>
        <authorList>
            <person name="Naito M."/>
            <person name="Ogura Y."/>
            <person name="Itoh T."/>
            <person name="Shoji M."/>
            <person name="Okamoto M."/>
            <person name="Hayashi T."/>
            <person name="Nakayama K."/>
        </authorList>
    </citation>
    <scope>NUCLEOTIDE SEQUENCE [LARGE SCALE GENOMIC DNA]</scope>
    <source>
        <strain evidence="11 12">OMA14</strain>
    </source>
</reference>
<name>A0A0T7ANB5_PREIN</name>
<dbReference type="PANTHER" id="PTHR13285:SF23">
    <property type="entry name" value="TEICHOIC ACID D-ALANYLTRANSFERASE"/>
    <property type="match status" value="1"/>
</dbReference>
<accession>A0A0T7ANB5</accession>
<dbReference type="PIRSF" id="PIRSF016636">
    <property type="entry name" value="AlgI_DltB"/>
    <property type="match status" value="1"/>
</dbReference>
<evidence type="ECO:0000256" key="1">
    <source>
        <dbReference type="ARBA" id="ARBA00004651"/>
    </source>
</evidence>
<dbReference type="STRING" id="28131.BWX40_07855"/>
<dbReference type="Pfam" id="PF03062">
    <property type="entry name" value="MBOAT"/>
    <property type="match status" value="1"/>
</dbReference>
<evidence type="ECO:0000313" key="12">
    <source>
        <dbReference type="Proteomes" id="UP000217431"/>
    </source>
</evidence>
<evidence type="ECO:0000256" key="2">
    <source>
        <dbReference type="ARBA" id="ARBA00010323"/>
    </source>
</evidence>
<dbReference type="InterPro" id="IPR028362">
    <property type="entry name" value="AlgI"/>
</dbReference>
<evidence type="ECO:0000256" key="4">
    <source>
        <dbReference type="ARBA" id="ARBA00022679"/>
    </source>
</evidence>